<evidence type="ECO:0008006" key="4">
    <source>
        <dbReference type="Google" id="ProtNLM"/>
    </source>
</evidence>
<keyword evidence="3" id="KW-1185">Reference proteome</keyword>
<organism evidence="2 3">
    <name type="scientific">Pseudolycoriella hygida</name>
    <dbReference type="NCBI Taxonomy" id="35572"/>
    <lineage>
        <taxon>Eukaryota</taxon>
        <taxon>Metazoa</taxon>
        <taxon>Ecdysozoa</taxon>
        <taxon>Arthropoda</taxon>
        <taxon>Hexapoda</taxon>
        <taxon>Insecta</taxon>
        <taxon>Pterygota</taxon>
        <taxon>Neoptera</taxon>
        <taxon>Endopterygota</taxon>
        <taxon>Diptera</taxon>
        <taxon>Nematocera</taxon>
        <taxon>Sciaroidea</taxon>
        <taxon>Sciaridae</taxon>
        <taxon>Pseudolycoriella</taxon>
    </lineage>
</organism>
<accession>A0A9Q0MZY2</accession>
<gene>
    <name evidence="2" type="ORF">Bhyg_13030</name>
</gene>
<name>A0A9Q0MZY2_9DIPT</name>
<feature type="chain" id="PRO_5040185406" description="Secreted protein" evidence="1">
    <location>
        <begin position="20"/>
        <end position="117"/>
    </location>
</feature>
<evidence type="ECO:0000313" key="2">
    <source>
        <dbReference type="EMBL" id="KAJ6640280.1"/>
    </source>
</evidence>
<dbReference type="AlphaFoldDB" id="A0A9Q0MZY2"/>
<keyword evidence="1" id="KW-0732">Signal</keyword>
<comment type="caution">
    <text evidence="2">The sequence shown here is derived from an EMBL/GenBank/DDBJ whole genome shotgun (WGS) entry which is preliminary data.</text>
</comment>
<evidence type="ECO:0000313" key="3">
    <source>
        <dbReference type="Proteomes" id="UP001151699"/>
    </source>
</evidence>
<dbReference type="EMBL" id="WJQU01000003">
    <property type="protein sequence ID" value="KAJ6640280.1"/>
    <property type="molecule type" value="Genomic_DNA"/>
</dbReference>
<sequence length="117" mass="13235">MIILWKCCCLLAVAGLVTSQISEVRRIIRAETERNYVRQARFAKPSGIFGFFTTLGNIKRLFDDQYNETTNALQRVLDLVKDGFSDTATKKPKVIFSFPWTVHKTRAAIAHGANSLK</sequence>
<protein>
    <recommendedName>
        <fullName evidence="4">Secreted protein</fullName>
    </recommendedName>
</protein>
<proteinExistence type="predicted"/>
<feature type="signal peptide" evidence="1">
    <location>
        <begin position="1"/>
        <end position="19"/>
    </location>
</feature>
<dbReference type="Proteomes" id="UP001151699">
    <property type="component" value="Chromosome X"/>
</dbReference>
<reference evidence="2" key="1">
    <citation type="submission" date="2022-07" db="EMBL/GenBank/DDBJ databases">
        <authorList>
            <person name="Trinca V."/>
            <person name="Uliana J.V.C."/>
            <person name="Torres T.T."/>
            <person name="Ward R.J."/>
            <person name="Monesi N."/>
        </authorList>
    </citation>
    <scope>NUCLEOTIDE SEQUENCE</scope>
    <source>
        <strain evidence="2">HSMRA1968</strain>
        <tissue evidence="2">Whole embryos</tissue>
    </source>
</reference>
<evidence type="ECO:0000256" key="1">
    <source>
        <dbReference type="SAM" id="SignalP"/>
    </source>
</evidence>